<dbReference type="GO" id="GO:0042407">
    <property type="term" value="P:cristae formation"/>
    <property type="evidence" value="ECO:0007669"/>
    <property type="project" value="InterPro"/>
</dbReference>
<comment type="caution">
    <text evidence="21">The sequence shown here is derived from an EMBL/GenBank/DDBJ whole genome shotgun (WGS) entry which is preliminary data.</text>
</comment>
<evidence type="ECO:0000256" key="16">
    <source>
        <dbReference type="RuleBase" id="RU363010"/>
    </source>
</evidence>
<dbReference type="GO" id="GO:0000723">
    <property type="term" value="P:telomere maintenance"/>
    <property type="evidence" value="ECO:0007669"/>
    <property type="project" value="InterPro"/>
</dbReference>
<keyword evidence="10" id="KW-1133">Transmembrane helix</keyword>
<comment type="subcellular location">
    <subcellularLocation>
        <location evidence="2">Membrane</location>
    </subcellularLocation>
    <subcellularLocation>
        <location evidence="16">Mitochondrion inner membrane</location>
        <topology evidence="16">Single-pass membrane protein</topology>
    </subcellularLocation>
</comment>
<feature type="region of interest" description="Disordered" evidence="18">
    <location>
        <begin position="1"/>
        <end position="22"/>
    </location>
</feature>
<evidence type="ECO:0000256" key="8">
    <source>
        <dbReference type="ARBA" id="ARBA00022806"/>
    </source>
</evidence>
<keyword evidence="13" id="KW-0472">Membrane</keyword>
<dbReference type="SUPFAM" id="SSF52540">
    <property type="entry name" value="P-loop containing nucleoside triphosphate hydrolases"/>
    <property type="match status" value="1"/>
</dbReference>
<keyword evidence="15" id="KW-0413">Isomerase</keyword>
<keyword evidence="12 16" id="KW-0496">Mitochondrion</keyword>
<protein>
    <recommendedName>
        <fullName evidence="16 17">Multifunctional fusion protein</fullName>
    </recommendedName>
    <domain>
        <recommendedName>
            <fullName evidence="16">MICOS complex subunit MIC12</fullName>
        </recommendedName>
        <alternativeName>
            <fullName evidence="16">Altered inheritance of mitochondria protein 5, mitochondrial</fullName>
        </alternativeName>
        <alternativeName>
            <fullName evidence="16">Found in mitochondrial proteome protein 51</fullName>
        </alternativeName>
    </domain>
    <domain>
        <recommendedName>
            <fullName evidence="17">ATP-dependent DNA helicase</fullName>
            <ecNumber evidence="17">5.6.2.3</ecNumber>
        </recommendedName>
    </domain>
</protein>
<dbReference type="GO" id="GO:0005524">
    <property type="term" value="F:ATP binding"/>
    <property type="evidence" value="ECO:0007669"/>
    <property type="project" value="UniProtKB-KW"/>
</dbReference>
<evidence type="ECO:0000256" key="9">
    <source>
        <dbReference type="ARBA" id="ARBA00022840"/>
    </source>
</evidence>
<keyword evidence="11" id="KW-0238">DNA-binding</keyword>
<evidence type="ECO:0000259" key="20">
    <source>
        <dbReference type="Pfam" id="PF21530"/>
    </source>
</evidence>
<keyword evidence="5 17" id="KW-0547">Nucleotide-binding</keyword>
<feature type="compositionally biased region" description="Polar residues" evidence="18">
    <location>
        <begin position="110"/>
        <end position="137"/>
    </location>
</feature>
<evidence type="ECO:0000313" key="21">
    <source>
        <dbReference type="EMBL" id="KAF6066628.1"/>
    </source>
</evidence>
<keyword evidence="6 17" id="KW-0227">DNA damage</keyword>
<evidence type="ECO:0000256" key="1">
    <source>
        <dbReference type="ARBA" id="ARBA00002689"/>
    </source>
</evidence>
<feature type="compositionally biased region" description="Polar residues" evidence="18">
    <location>
        <begin position="148"/>
        <end position="160"/>
    </location>
</feature>
<proteinExistence type="inferred from homology"/>
<dbReference type="AlphaFoldDB" id="A0A8H6F1Q3"/>
<dbReference type="Pfam" id="PF21530">
    <property type="entry name" value="Pif1_2B_dom"/>
    <property type="match status" value="1"/>
</dbReference>
<keyword evidence="7 17" id="KW-0378">Hydrolase</keyword>
<dbReference type="InterPro" id="IPR051055">
    <property type="entry name" value="PIF1_helicase"/>
</dbReference>
<dbReference type="EMBL" id="JABWAD010000055">
    <property type="protein sequence ID" value="KAF6066628.1"/>
    <property type="molecule type" value="Genomic_DNA"/>
</dbReference>
<feature type="region of interest" description="Disordered" evidence="18">
    <location>
        <begin position="452"/>
        <end position="483"/>
    </location>
</feature>
<dbReference type="GO" id="GO:0044284">
    <property type="term" value="C:mitochondrial crista junction"/>
    <property type="evidence" value="ECO:0007669"/>
    <property type="project" value="InterPro"/>
</dbReference>
<dbReference type="InterPro" id="IPR049163">
    <property type="entry name" value="Pif1-like_2B_dom"/>
</dbReference>
<name>A0A8H6F1Q3_CANAX</name>
<dbReference type="GO" id="GO:0006310">
    <property type="term" value="P:DNA recombination"/>
    <property type="evidence" value="ECO:0007669"/>
    <property type="project" value="UniProtKB-KW"/>
</dbReference>
<feature type="region of interest" description="Disordered" evidence="18">
    <location>
        <begin position="105"/>
        <end position="160"/>
    </location>
</feature>
<evidence type="ECO:0000256" key="5">
    <source>
        <dbReference type="ARBA" id="ARBA00022741"/>
    </source>
</evidence>
<dbReference type="Proteomes" id="UP000536275">
    <property type="component" value="Unassembled WGS sequence"/>
</dbReference>
<dbReference type="GO" id="GO:0016787">
    <property type="term" value="F:hydrolase activity"/>
    <property type="evidence" value="ECO:0007669"/>
    <property type="project" value="UniProtKB-KW"/>
</dbReference>
<evidence type="ECO:0000256" key="6">
    <source>
        <dbReference type="ARBA" id="ARBA00022763"/>
    </source>
</evidence>
<evidence type="ECO:0000256" key="4">
    <source>
        <dbReference type="ARBA" id="ARBA00022692"/>
    </source>
</evidence>
<accession>A0A8H6F1Q3</accession>
<organism evidence="21 22">
    <name type="scientific">Candida albicans</name>
    <name type="common">Yeast</name>
    <dbReference type="NCBI Taxonomy" id="5476"/>
    <lineage>
        <taxon>Eukaryota</taxon>
        <taxon>Fungi</taxon>
        <taxon>Dikarya</taxon>
        <taxon>Ascomycota</taxon>
        <taxon>Saccharomycotina</taxon>
        <taxon>Pichiomycetes</taxon>
        <taxon>Debaryomycetaceae</taxon>
        <taxon>Candida/Lodderomyces clade</taxon>
        <taxon>Candida</taxon>
    </lineage>
</organism>
<dbReference type="Gene3D" id="3.40.50.300">
    <property type="entry name" value="P-loop containing nucleotide triphosphate hydrolases"/>
    <property type="match status" value="2"/>
</dbReference>
<evidence type="ECO:0000256" key="10">
    <source>
        <dbReference type="ARBA" id="ARBA00022989"/>
    </source>
</evidence>
<dbReference type="EC" id="5.6.2.3" evidence="17"/>
<comment type="cofactor">
    <cofactor evidence="17">
        <name>Mg(2+)</name>
        <dbReference type="ChEBI" id="CHEBI:18420"/>
    </cofactor>
</comment>
<dbReference type="CDD" id="cd18809">
    <property type="entry name" value="SF1_C_RecD"/>
    <property type="match status" value="1"/>
</dbReference>
<dbReference type="InterPro" id="IPR027417">
    <property type="entry name" value="P-loop_NTPase"/>
</dbReference>
<dbReference type="Pfam" id="PF05970">
    <property type="entry name" value="PIF1"/>
    <property type="match status" value="1"/>
</dbReference>
<reference evidence="21 22" key="1">
    <citation type="submission" date="2020-03" db="EMBL/GenBank/DDBJ databases">
        <title>FDA dAtabase for Regulatory Grade micrObial Sequences (FDA-ARGOS): Supporting development and validation of Infectious Disease Dx tests.</title>
        <authorList>
            <person name="Campos J."/>
            <person name="Goldberg B."/>
            <person name="Tallon L."/>
            <person name="Sadzewicz L."/>
            <person name="Vavikolanu K."/>
            <person name="Mehta A."/>
            <person name="Aluvathingal J."/>
            <person name="Nadendla S."/>
            <person name="Nandy P."/>
            <person name="Geyer C."/>
            <person name="Yan Y."/>
            <person name="Sichtig H."/>
        </authorList>
    </citation>
    <scope>NUCLEOTIDE SEQUENCE [LARGE SCALE GENOMIC DNA]</scope>
    <source>
        <strain evidence="21 22">FDAARGOS_656</strain>
    </source>
</reference>
<keyword evidence="16" id="KW-0999">Mitochondrion inner membrane</keyword>
<evidence type="ECO:0000256" key="18">
    <source>
        <dbReference type="SAM" id="MobiDB-lite"/>
    </source>
</evidence>
<comment type="subunit">
    <text evidence="16">Component of the mitochondrial contact site and cristae organizing system (MICOS) complex.</text>
</comment>
<feature type="domain" description="DNA helicase Pif1-like 2B" evidence="20">
    <location>
        <begin position="413"/>
        <end position="444"/>
    </location>
</feature>
<keyword evidence="9 17" id="KW-0067">ATP-binding</keyword>
<dbReference type="GO" id="GO:0061617">
    <property type="term" value="C:MICOS complex"/>
    <property type="evidence" value="ECO:0007669"/>
    <property type="project" value="UniProtKB-UniRule"/>
</dbReference>
<keyword evidence="4" id="KW-0812">Transmembrane</keyword>
<dbReference type="InterPro" id="IPR031463">
    <property type="entry name" value="Mic12"/>
</dbReference>
<evidence type="ECO:0000313" key="22">
    <source>
        <dbReference type="Proteomes" id="UP000536275"/>
    </source>
</evidence>
<evidence type="ECO:0000256" key="12">
    <source>
        <dbReference type="ARBA" id="ARBA00023128"/>
    </source>
</evidence>
<evidence type="ECO:0000259" key="19">
    <source>
        <dbReference type="Pfam" id="PF05970"/>
    </source>
</evidence>
<keyword evidence="17" id="KW-0233">DNA recombination</keyword>
<evidence type="ECO:0000256" key="3">
    <source>
        <dbReference type="ARBA" id="ARBA00009188"/>
    </source>
</evidence>
<feature type="compositionally biased region" description="Basic and acidic residues" evidence="18">
    <location>
        <begin position="467"/>
        <end position="483"/>
    </location>
</feature>
<dbReference type="PANTHER" id="PTHR47642:SF5">
    <property type="entry name" value="ATP-DEPENDENT DNA HELICASE"/>
    <property type="match status" value="1"/>
</dbReference>
<dbReference type="GO" id="GO:0043139">
    <property type="term" value="F:5'-3' DNA helicase activity"/>
    <property type="evidence" value="ECO:0007669"/>
    <property type="project" value="UniProtKB-EC"/>
</dbReference>
<feature type="domain" description="DNA helicase Pif1-like DEAD-box helicase" evidence="19">
    <location>
        <begin position="229"/>
        <end position="372"/>
    </location>
</feature>
<comment type="catalytic activity">
    <reaction evidence="17">
        <text>ATP + H2O = ADP + phosphate + H(+)</text>
        <dbReference type="Rhea" id="RHEA:13065"/>
        <dbReference type="ChEBI" id="CHEBI:15377"/>
        <dbReference type="ChEBI" id="CHEBI:15378"/>
        <dbReference type="ChEBI" id="CHEBI:30616"/>
        <dbReference type="ChEBI" id="CHEBI:43474"/>
        <dbReference type="ChEBI" id="CHEBI:456216"/>
        <dbReference type="EC" id="5.6.2.3"/>
    </reaction>
</comment>
<comment type="function">
    <text evidence="1 16">Component of the MICOS complex, a large protein complex of the mitochondrial inner membrane that plays crucial roles in the maintenance of crista junctions, inner membrane architecture, and formation of contact sites to the outer membrane.</text>
</comment>
<dbReference type="Pfam" id="PF17050">
    <property type="entry name" value="AIM5"/>
    <property type="match status" value="1"/>
</dbReference>
<comment type="similarity">
    <text evidence="17">Belongs to the helicase family.</text>
</comment>
<evidence type="ECO:0000256" key="17">
    <source>
        <dbReference type="RuleBase" id="RU363044"/>
    </source>
</evidence>
<evidence type="ECO:0000256" key="2">
    <source>
        <dbReference type="ARBA" id="ARBA00004370"/>
    </source>
</evidence>
<dbReference type="GO" id="GO:0006281">
    <property type="term" value="P:DNA repair"/>
    <property type="evidence" value="ECO:0007669"/>
    <property type="project" value="UniProtKB-KW"/>
</dbReference>
<gene>
    <name evidence="21" type="ORF">FOB64_004103</name>
</gene>
<keyword evidence="8 17" id="KW-0347">Helicase</keyword>
<dbReference type="PANTHER" id="PTHR47642">
    <property type="entry name" value="ATP-DEPENDENT DNA HELICASE"/>
    <property type="match status" value="1"/>
</dbReference>
<evidence type="ECO:0000256" key="13">
    <source>
        <dbReference type="ARBA" id="ARBA00023136"/>
    </source>
</evidence>
<dbReference type="InterPro" id="IPR010285">
    <property type="entry name" value="DNA_helicase_pif1-like_DEAD"/>
</dbReference>
<sequence>MQIRKDPDQNDNVDDDSLSSTFEFSDMDDDFMEALKAAEEITGNNTNCIKRTASTPLKKPIAKSMKNSSTPSKSAGKKYCKYIKTSSPSPSHYLIRESGSGVDILEGSPNKVQADNASPFRITSSFSSPSQIQNQGVGANPGPKSKAEQNVHSPHNQTTQLVPSRIRVRYQEGNSHHTILLATQKPGVPFSNPSDRSYHKLEKTEGINEAQSEAKNVSQSFCQMNKNIFAGFGLGQGKVENLIKKIKRNKKAFTRWRETRVLIIDEISMVDGHLLNKLNEIAKNLRRNNRPFGGIQLVACGDFYQLPPVVKKTAHDGTELDDVEVFFAFESSAWKETIQRTITLKEIFRQKGDQRFIDMLNNLRDGNVPDDTARDFCRLSRPLKCPEGIVPSELYATRYEVDMANSRKLNTIQVLNLKVGAQVMCIKNFDDQLVNGTLGKVIDFVDRDTYMKSESKENPSTETSDELSQKVEEESESSKRKSKLKDDLMKDYKNKKYPLVKFLLPDGITFRTVVVEPEQWTTEDEDGTVLVSRIQFPLILAWSLSIHKSQGQTLSKVVVDMKKIFENGQAYVALSRAVSRAGLQVLNFNRSKVASHRKVIEFYKNLSSHEKESRSGQQRLNFMQTSVNQYINKNQQFISQNLRQSDYIINNRILSDADAKLRENYVPDSHVKYQSRVNFAETCKDIWNEEIITMVNWVYSLNWYKMGLDIDAKVNQWTDRIAESVAKKAEEKK</sequence>
<keyword evidence="14 17" id="KW-0234">DNA repair</keyword>
<evidence type="ECO:0000256" key="7">
    <source>
        <dbReference type="ARBA" id="ARBA00022801"/>
    </source>
</evidence>
<evidence type="ECO:0000256" key="15">
    <source>
        <dbReference type="ARBA" id="ARBA00023235"/>
    </source>
</evidence>
<comment type="similarity">
    <text evidence="3 16">Belongs to the MICOS complex subunit Mic12 family.</text>
</comment>
<evidence type="ECO:0000256" key="11">
    <source>
        <dbReference type="ARBA" id="ARBA00023125"/>
    </source>
</evidence>
<evidence type="ECO:0000256" key="14">
    <source>
        <dbReference type="ARBA" id="ARBA00023204"/>
    </source>
</evidence>